<protein>
    <submittedName>
        <fullName evidence="3">Uncharacterized protein</fullName>
    </submittedName>
</protein>
<comment type="caution">
    <text evidence="3">The sequence shown here is derived from an EMBL/GenBank/DDBJ whole genome shotgun (WGS) entry which is preliminary data.</text>
</comment>
<keyword evidence="2" id="KW-0812">Transmembrane</keyword>
<dbReference type="AlphaFoldDB" id="A0A4R8W3K8"/>
<evidence type="ECO:0000313" key="4">
    <source>
        <dbReference type="Proteomes" id="UP000297643"/>
    </source>
</evidence>
<dbReference type="EMBL" id="SOFM01000040">
    <property type="protein sequence ID" value="TFC01737.1"/>
    <property type="molecule type" value="Genomic_DNA"/>
</dbReference>
<keyword evidence="4" id="KW-1185">Reference proteome</keyword>
<organism evidence="3 4">
    <name type="scientific">Cryobacterium mannosilyticum</name>
    <dbReference type="NCBI Taxonomy" id="1259190"/>
    <lineage>
        <taxon>Bacteria</taxon>
        <taxon>Bacillati</taxon>
        <taxon>Actinomycetota</taxon>
        <taxon>Actinomycetes</taxon>
        <taxon>Micrococcales</taxon>
        <taxon>Microbacteriaceae</taxon>
        <taxon>Cryobacterium</taxon>
    </lineage>
</organism>
<keyword evidence="2" id="KW-1133">Transmembrane helix</keyword>
<feature type="transmembrane region" description="Helical" evidence="2">
    <location>
        <begin position="62"/>
        <end position="85"/>
    </location>
</feature>
<reference evidence="3 4" key="1">
    <citation type="submission" date="2019-03" db="EMBL/GenBank/DDBJ databases">
        <title>Genomics of glacier-inhabiting Cryobacterium strains.</title>
        <authorList>
            <person name="Liu Q."/>
            <person name="Xin Y.-H."/>
        </authorList>
    </citation>
    <scope>NUCLEOTIDE SEQUENCE [LARGE SCALE GENOMIC DNA]</scope>
    <source>
        <strain evidence="3 4">RHLT2-21</strain>
    </source>
</reference>
<sequence length="95" mass="10107">MTDTSARNGPRRETAPAASADRTRCIRWMLIGAFVGIFGPIAGFLGGTIVDADQLIGGLEPLFVWLFLGMMVGGVGVCVGIIGALRWVKGNYHLE</sequence>
<evidence type="ECO:0000313" key="3">
    <source>
        <dbReference type="EMBL" id="TFC01737.1"/>
    </source>
</evidence>
<evidence type="ECO:0000256" key="2">
    <source>
        <dbReference type="SAM" id="Phobius"/>
    </source>
</evidence>
<keyword evidence="2" id="KW-0472">Membrane</keyword>
<dbReference type="RefSeq" id="WP_134510074.1">
    <property type="nucleotide sequence ID" value="NZ_SOFM01000040.1"/>
</dbReference>
<proteinExistence type="predicted"/>
<feature type="region of interest" description="Disordered" evidence="1">
    <location>
        <begin position="1"/>
        <end position="20"/>
    </location>
</feature>
<evidence type="ECO:0000256" key="1">
    <source>
        <dbReference type="SAM" id="MobiDB-lite"/>
    </source>
</evidence>
<dbReference type="Proteomes" id="UP000297643">
    <property type="component" value="Unassembled WGS sequence"/>
</dbReference>
<feature type="transmembrane region" description="Helical" evidence="2">
    <location>
        <begin position="28"/>
        <end position="50"/>
    </location>
</feature>
<accession>A0A4R8W3K8</accession>
<gene>
    <name evidence="3" type="ORF">E3O32_12720</name>
</gene>
<name>A0A4R8W3K8_9MICO</name>